<dbReference type="Proteomes" id="UP000250831">
    <property type="component" value="Unassembled WGS sequence"/>
</dbReference>
<name>A0A363NSX9_9SPHI</name>
<protein>
    <recommendedName>
        <fullName evidence="3">Lipoprotein</fullName>
    </recommendedName>
</protein>
<dbReference type="PROSITE" id="PS51257">
    <property type="entry name" value="PROKAR_LIPOPROTEIN"/>
    <property type="match status" value="1"/>
</dbReference>
<evidence type="ECO:0000313" key="2">
    <source>
        <dbReference type="Proteomes" id="UP000250831"/>
    </source>
</evidence>
<sequence length="130" mass="14593">MCLKNKKRFSLFLSGVLLPFLSGCRTEEKCRQIMEYNSNIEFNLVIEGPTTAEPNYCEMNAKDLILNRSGRAKVDRGLGSIVPNWSIGDTLTKSKGNSIVILKKKKPIQGTRIFVSEWTCNGSFINGEPF</sequence>
<proteinExistence type="predicted"/>
<dbReference type="EMBL" id="QCXX01000003">
    <property type="protein sequence ID" value="PUV23833.1"/>
    <property type="molecule type" value="Genomic_DNA"/>
</dbReference>
<dbReference type="AlphaFoldDB" id="A0A363NSX9"/>
<comment type="caution">
    <text evidence="1">The sequence shown here is derived from an EMBL/GenBank/DDBJ whole genome shotgun (WGS) entry which is preliminary data.</text>
</comment>
<evidence type="ECO:0000313" key="1">
    <source>
        <dbReference type="EMBL" id="PUV23833.1"/>
    </source>
</evidence>
<evidence type="ECO:0008006" key="3">
    <source>
        <dbReference type="Google" id="ProtNLM"/>
    </source>
</evidence>
<keyword evidence="2" id="KW-1185">Reference proteome</keyword>
<gene>
    <name evidence="1" type="ORF">DCO56_10600</name>
</gene>
<organism evidence="1 2">
    <name type="scientific">Sphingobacterium athyrii</name>
    <dbReference type="NCBI Taxonomy" id="2152717"/>
    <lineage>
        <taxon>Bacteria</taxon>
        <taxon>Pseudomonadati</taxon>
        <taxon>Bacteroidota</taxon>
        <taxon>Sphingobacteriia</taxon>
        <taxon>Sphingobacteriales</taxon>
        <taxon>Sphingobacteriaceae</taxon>
        <taxon>Sphingobacterium</taxon>
    </lineage>
</organism>
<reference evidence="1 2" key="1">
    <citation type="submission" date="2018-04" db="EMBL/GenBank/DDBJ databases">
        <title>Sphingobacterium sp. M46 Genome.</title>
        <authorList>
            <person name="Cheng J."/>
            <person name="Li Y."/>
        </authorList>
    </citation>
    <scope>NUCLEOTIDE SEQUENCE [LARGE SCALE GENOMIC DNA]</scope>
    <source>
        <strain evidence="1 2">M46</strain>
    </source>
</reference>
<accession>A0A363NSX9</accession>